<evidence type="ECO:0000259" key="1">
    <source>
        <dbReference type="Pfam" id="PF03399"/>
    </source>
</evidence>
<feature type="domain" description="SAC3/GANP/THP3 conserved" evidence="1">
    <location>
        <begin position="286"/>
        <end position="433"/>
    </location>
</feature>
<dbReference type="PANTHER" id="PTHR12436">
    <property type="entry name" value="80 KDA MCM3-ASSOCIATED PROTEIN"/>
    <property type="match status" value="1"/>
</dbReference>
<dbReference type="InterPro" id="IPR045107">
    <property type="entry name" value="SAC3/GANP/THP3"/>
</dbReference>
<proteinExistence type="predicted"/>
<organism evidence="2">
    <name type="scientific">Magallana gigas</name>
    <name type="common">Pacific oyster</name>
    <name type="synonym">Crassostrea gigas</name>
    <dbReference type="NCBI Taxonomy" id="29159"/>
    <lineage>
        <taxon>Eukaryota</taxon>
        <taxon>Metazoa</taxon>
        <taxon>Spiralia</taxon>
        <taxon>Lophotrochozoa</taxon>
        <taxon>Mollusca</taxon>
        <taxon>Bivalvia</taxon>
        <taxon>Autobranchia</taxon>
        <taxon>Pteriomorphia</taxon>
        <taxon>Ostreida</taxon>
        <taxon>Ostreoidea</taxon>
        <taxon>Ostreidae</taxon>
        <taxon>Magallana</taxon>
    </lineage>
</organism>
<dbReference type="GO" id="GO:0005819">
    <property type="term" value="C:spindle"/>
    <property type="evidence" value="ECO:0007669"/>
    <property type="project" value="TreeGrafter"/>
</dbReference>
<reference evidence="2" key="1">
    <citation type="journal article" date="2012" name="Nature">
        <title>The oyster genome reveals stress adaptation and complexity of shell formation.</title>
        <authorList>
            <person name="Zhang G."/>
            <person name="Fang X."/>
            <person name="Guo X."/>
            <person name="Li L."/>
            <person name="Luo R."/>
            <person name="Xu F."/>
            <person name="Yang P."/>
            <person name="Zhang L."/>
            <person name="Wang X."/>
            <person name="Qi H."/>
            <person name="Xiong Z."/>
            <person name="Que H."/>
            <person name="Xie Y."/>
            <person name="Holland P.W."/>
            <person name="Paps J."/>
            <person name="Zhu Y."/>
            <person name="Wu F."/>
            <person name="Chen Y."/>
            <person name="Wang J."/>
            <person name="Peng C."/>
            <person name="Meng J."/>
            <person name="Yang L."/>
            <person name="Liu J."/>
            <person name="Wen B."/>
            <person name="Zhang N."/>
            <person name="Huang Z."/>
            <person name="Zhu Q."/>
            <person name="Feng Y."/>
            <person name="Mount A."/>
            <person name="Hedgecock D."/>
            <person name="Xu Z."/>
            <person name="Liu Y."/>
            <person name="Domazet-Loso T."/>
            <person name="Du Y."/>
            <person name="Sun X."/>
            <person name="Zhang S."/>
            <person name="Liu B."/>
            <person name="Cheng P."/>
            <person name="Jiang X."/>
            <person name="Li J."/>
            <person name="Fan D."/>
            <person name="Wang W."/>
            <person name="Fu W."/>
            <person name="Wang T."/>
            <person name="Wang B."/>
            <person name="Zhang J."/>
            <person name="Peng Z."/>
            <person name="Li Y."/>
            <person name="Li N."/>
            <person name="Wang J."/>
            <person name="Chen M."/>
            <person name="He Y."/>
            <person name="Tan F."/>
            <person name="Song X."/>
            <person name="Zheng Q."/>
            <person name="Huang R."/>
            <person name="Yang H."/>
            <person name="Du X."/>
            <person name="Chen L."/>
            <person name="Yang M."/>
            <person name="Gaffney P.M."/>
            <person name="Wang S."/>
            <person name="Luo L."/>
            <person name="She Z."/>
            <person name="Ming Y."/>
            <person name="Huang W."/>
            <person name="Zhang S."/>
            <person name="Huang B."/>
            <person name="Zhang Y."/>
            <person name="Qu T."/>
            <person name="Ni P."/>
            <person name="Miao G."/>
            <person name="Wang J."/>
            <person name="Wang Q."/>
            <person name="Steinberg C.E."/>
            <person name="Wang H."/>
            <person name="Li N."/>
            <person name="Qian L."/>
            <person name="Zhang G."/>
            <person name="Li Y."/>
            <person name="Yang H."/>
            <person name="Liu X."/>
            <person name="Wang J."/>
            <person name="Yin Y."/>
            <person name="Wang J."/>
        </authorList>
    </citation>
    <scope>NUCLEOTIDE SEQUENCE [LARGE SCALE GENOMIC DNA]</scope>
    <source>
        <strain evidence="2">05x7-T-G4-1.051#20</strain>
    </source>
</reference>
<dbReference type="EMBL" id="JH816001">
    <property type="protein sequence ID" value="EKC25981.1"/>
    <property type="molecule type" value="Genomic_DNA"/>
</dbReference>
<feature type="domain" description="SAC3/GANP/THP3 conserved" evidence="1">
    <location>
        <begin position="174"/>
        <end position="229"/>
    </location>
</feature>
<dbReference type="GO" id="GO:0005813">
    <property type="term" value="C:centrosome"/>
    <property type="evidence" value="ECO:0007669"/>
    <property type="project" value="TreeGrafter"/>
</dbReference>
<dbReference type="InterPro" id="IPR005062">
    <property type="entry name" value="SAC3/GANP/THP3_conserved"/>
</dbReference>
<name>K1QWP5_MAGGI</name>
<evidence type="ECO:0000313" key="2">
    <source>
        <dbReference type="EMBL" id="EKC25981.1"/>
    </source>
</evidence>
<dbReference type="Pfam" id="PF03399">
    <property type="entry name" value="SAC3_GANP"/>
    <property type="match status" value="2"/>
</dbReference>
<dbReference type="HOGENOM" id="CLU_474305_0_0_1"/>
<dbReference type="GO" id="GO:0051298">
    <property type="term" value="P:centrosome duplication"/>
    <property type="evidence" value="ECO:0007669"/>
    <property type="project" value="TreeGrafter"/>
</dbReference>
<dbReference type="GO" id="GO:0051225">
    <property type="term" value="P:spindle assembly"/>
    <property type="evidence" value="ECO:0007669"/>
    <property type="project" value="TreeGrafter"/>
</dbReference>
<dbReference type="FunCoup" id="K1QWP5">
    <property type="interactions" value="63"/>
</dbReference>
<dbReference type="InParanoid" id="K1QWP5"/>
<protein>
    <submittedName>
        <fullName evidence="2">SAC3 domain-containing protein 1</fullName>
    </submittedName>
</protein>
<dbReference type="GO" id="GO:0005634">
    <property type="term" value="C:nucleus"/>
    <property type="evidence" value="ECO:0007669"/>
    <property type="project" value="TreeGrafter"/>
</dbReference>
<sequence length="575" mass="65140">MDVTQPNHLKNDVITAYSPFMMSSKCSDLGPSDKAPGGGPCARRLWVFLVLGALDIVFGLVTVGLYFNIQAVTTSNGLTEVFPGYIICLVVLVKGAIVLVLFWWRPSCLIFVCLSVAVGCGLLCVVSVILCATHVLSPIKNIDSCTYRKQESVCECQTSYRRDGLSIEFLPSGRVAQNNERHWAEVYDFIFDRLRAVRQDMTIQQMDGPEAIILLEYAVRFYIYAEYRSPQALPQAGVNLSVPGVGHSTKCNGMGEIMTDQTRPGFEPSYVRSRLTDMILKSMPSTQECLKQLLSLYSACNSCSENRVEFESLYLLFNLGQTEALQHYYELPSGVRKDKLLKQTFSICLDYYLRNYIRVLRGLKSECFTQHPLLLCAFHRNLSQLQMNALRIMAHGFSSKALKYPLHHLADQLWFDDSDACVSVCQFCGLQVQGQEWVVFLKTSFREPEKKIQSVHVSGIDSLLCQRPLCKLLLHKDKPIEISVLKQRTDNSCEPPTTTVPPCGVFTEYNQRYESENKTNMCENNMENENVRSETNATFVKKEIKQSVLRNAERLTGESWEEELFTTEDMKISTT</sequence>
<gene>
    <name evidence="2" type="ORF">CGI_10016490</name>
</gene>
<accession>K1QWP5</accession>
<dbReference type="AlphaFoldDB" id="K1QWP5"/>
<dbReference type="Gene3D" id="1.25.40.990">
    <property type="match status" value="1"/>
</dbReference>
<dbReference type="PANTHER" id="PTHR12436:SF38">
    <property type="entry name" value="SAC3 DOMAIN-CONTAINING PROTEIN 1"/>
    <property type="match status" value="1"/>
</dbReference>